<dbReference type="AlphaFoldDB" id="A0A182Q913"/>
<feature type="compositionally biased region" description="Basic and acidic residues" evidence="1">
    <location>
        <begin position="302"/>
        <end position="324"/>
    </location>
</feature>
<feature type="region of interest" description="Disordered" evidence="1">
    <location>
        <begin position="46"/>
        <end position="67"/>
    </location>
</feature>
<evidence type="ECO:0000313" key="3">
    <source>
        <dbReference type="EnsemblMetazoa" id="AFAF005459-PA"/>
    </source>
</evidence>
<reference evidence="4" key="1">
    <citation type="submission" date="2014-01" db="EMBL/GenBank/DDBJ databases">
        <title>The Genome Sequence of Anopheles farauti FAR1 (V2).</title>
        <authorList>
            <consortium name="The Broad Institute Genomics Platform"/>
            <person name="Neafsey D.E."/>
            <person name="Besansky N."/>
            <person name="Howell P."/>
            <person name="Walton C."/>
            <person name="Young S.K."/>
            <person name="Zeng Q."/>
            <person name="Gargeya S."/>
            <person name="Fitzgerald M."/>
            <person name="Haas B."/>
            <person name="Abouelleil A."/>
            <person name="Allen A.W."/>
            <person name="Alvarado L."/>
            <person name="Arachchi H.M."/>
            <person name="Berlin A.M."/>
            <person name="Chapman S.B."/>
            <person name="Gainer-Dewar J."/>
            <person name="Goldberg J."/>
            <person name="Griggs A."/>
            <person name="Gujja S."/>
            <person name="Hansen M."/>
            <person name="Howarth C."/>
            <person name="Imamovic A."/>
            <person name="Ireland A."/>
            <person name="Larimer J."/>
            <person name="McCowan C."/>
            <person name="Murphy C."/>
            <person name="Pearson M."/>
            <person name="Poon T.W."/>
            <person name="Priest M."/>
            <person name="Roberts A."/>
            <person name="Saif S."/>
            <person name="Shea T."/>
            <person name="Sisk P."/>
            <person name="Sykes S."/>
            <person name="Wortman J."/>
            <person name="Nusbaum C."/>
            <person name="Birren B."/>
        </authorList>
    </citation>
    <scope>NUCLEOTIDE SEQUENCE [LARGE SCALE GENOMIC DNA]</scope>
    <source>
        <strain evidence="4">FAR1</strain>
    </source>
</reference>
<dbReference type="EMBL" id="AXCN02002351">
    <property type="status" value="NOT_ANNOTATED_CDS"/>
    <property type="molecule type" value="Genomic_DNA"/>
</dbReference>
<feature type="compositionally biased region" description="Low complexity" evidence="1">
    <location>
        <begin position="338"/>
        <end position="348"/>
    </location>
</feature>
<keyword evidence="4" id="KW-1185">Reference proteome</keyword>
<proteinExistence type="predicted"/>
<feature type="domain" description="DUF4812" evidence="2">
    <location>
        <begin position="441"/>
        <end position="504"/>
    </location>
</feature>
<dbReference type="VEuPathDB" id="VectorBase:AFAF005459"/>
<evidence type="ECO:0000259" key="2">
    <source>
        <dbReference type="Pfam" id="PF16071"/>
    </source>
</evidence>
<accession>A0A182Q913</accession>
<dbReference type="STRING" id="69004.A0A182Q913"/>
<evidence type="ECO:0000313" key="4">
    <source>
        <dbReference type="Proteomes" id="UP000075886"/>
    </source>
</evidence>
<feature type="compositionally biased region" description="Polar residues" evidence="1">
    <location>
        <begin position="267"/>
        <end position="288"/>
    </location>
</feature>
<dbReference type="Pfam" id="PF16071">
    <property type="entry name" value="DUF4812"/>
    <property type="match status" value="1"/>
</dbReference>
<dbReference type="InterPro" id="IPR032084">
    <property type="entry name" value="DUF4812"/>
</dbReference>
<reference evidence="3" key="2">
    <citation type="submission" date="2020-05" db="UniProtKB">
        <authorList>
            <consortium name="EnsemblMetazoa"/>
        </authorList>
    </citation>
    <scope>IDENTIFICATION</scope>
    <source>
        <strain evidence="3">FAR1</strain>
    </source>
</reference>
<sequence>MYFGQASSTGVGSRIGEATVADLSNKMNGTHSPDMISRFRDLKLLESGEGPRPDPMMQTVEGSNHQRHNRSFGAQSAATKSQFIPAICNFQTARKMAQENLEHQPLPDAVIDIAFRKAQAAGFPNPGMELSVGPYATGVGCKNYKAGPTKCTKYRVYRPKTCGVIPKVPSALDTHERPESMRVKKKVGAMDLAIGWEFRTKHEPHAQTYMDGSKPSVAPPIFEVVEPAKDLNLPAVVHAGGVFSNTLGEEDFFDRDVIRQHKRLVRPTSNRCKCGNSSARSSISPNAVRQQQQQQQRRKNGSGRDRQHDQEHHQQQQMKHHDEPTTMEINNNNLPAVSGSARSHGSSSHGKELAVLQRQGGSANTIERKMHEAAAKHAERIERFCHKFVPEEFPYNFHQEYRCAFKAGIPQSNVSGTLSSFDTGPNGHQQQRKPADYKKLLHIPKPREPYTKKNYVIDTLAPPFAFWKKGSGYPDYWRLISVYQQAYNKPIEKRKYPLLKTVYQ</sequence>
<dbReference type="EnsemblMetazoa" id="AFAF005459-RA">
    <property type="protein sequence ID" value="AFAF005459-PA"/>
    <property type="gene ID" value="AFAF005459"/>
</dbReference>
<name>A0A182Q913_9DIPT</name>
<protein>
    <recommendedName>
        <fullName evidence="2">DUF4812 domain-containing protein</fullName>
    </recommendedName>
</protein>
<dbReference type="Proteomes" id="UP000075886">
    <property type="component" value="Unassembled WGS sequence"/>
</dbReference>
<organism evidence="3 4">
    <name type="scientific">Anopheles farauti</name>
    <dbReference type="NCBI Taxonomy" id="69004"/>
    <lineage>
        <taxon>Eukaryota</taxon>
        <taxon>Metazoa</taxon>
        <taxon>Ecdysozoa</taxon>
        <taxon>Arthropoda</taxon>
        <taxon>Hexapoda</taxon>
        <taxon>Insecta</taxon>
        <taxon>Pterygota</taxon>
        <taxon>Neoptera</taxon>
        <taxon>Endopterygota</taxon>
        <taxon>Diptera</taxon>
        <taxon>Nematocera</taxon>
        <taxon>Culicoidea</taxon>
        <taxon>Culicidae</taxon>
        <taxon>Anophelinae</taxon>
        <taxon>Anopheles</taxon>
    </lineage>
</organism>
<feature type="region of interest" description="Disordered" evidence="1">
    <location>
        <begin position="266"/>
        <end position="352"/>
    </location>
</feature>
<evidence type="ECO:0000256" key="1">
    <source>
        <dbReference type="SAM" id="MobiDB-lite"/>
    </source>
</evidence>